<dbReference type="GO" id="GO:0016020">
    <property type="term" value="C:membrane"/>
    <property type="evidence" value="ECO:0007669"/>
    <property type="project" value="UniProtKB-SubCell"/>
</dbReference>
<evidence type="ECO:0000256" key="8">
    <source>
        <dbReference type="ARBA" id="ARBA00023002"/>
    </source>
</evidence>
<dbReference type="PRINTS" id="PR00463">
    <property type="entry name" value="EP450I"/>
</dbReference>
<accession>A0A194X0K6</accession>
<organism evidence="15 16">
    <name type="scientific">Mollisia scopiformis</name>
    <name type="common">Conifer needle endophyte fungus</name>
    <name type="synonym">Phialocephala scopiformis</name>
    <dbReference type="NCBI Taxonomy" id="149040"/>
    <lineage>
        <taxon>Eukaryota</taxon>
        <taxon>Fungi</taxon>
        <taxon>Dikarya</taxon>
        <taxon>Ascomycota</taxon>
        <taxon>Pezizomycotina</taxon>
        <taxon>Leotiomycetes</taxon>
        <taxon>Helotiales</taxon>
        <taxon>Mollisiaceae</taxon>
        <taxon>Mollisia</taxon>
    </lineage>
</organism>
<dbReference type="PANTHER" id="PTHR24305">
    <property type="entry name" value="CYTOCHROME P450"/>
    <property type="match status" value="1"/>
</dbReference>
<keyword evidence="9 12" id="KW-0408">Iron</keyword>
<keyword evidence="11 14" id="KW-0472">Membrane</keyword>
<dbReference type="Gene3D" id="1.10.630.10">
    <property type="entry name" value="Cytochrome P450"/>
    <property type="match status" value="1"/>
</dbReference>
<dbReference type="GO" id="GO:0005506">
    <property type="term" value="F:iron ion binding"/>
    <property type="evidence" value="ECO:0007669"/>
    <property type="project" value="InterPro"/>
</dbReference>
<dbReference type="GeneID" id="28819381"/>
<dbReference type="InterPro" id="IPR001128">
    <property type="entry name" value="Cyt_P450"/>
</dbReference>
<evidence type="ECO:0000256" key="9">
    <source>
        <dbReference type="ARBA" id="ARBA00023004"/>
    </source>
</evidence>
<dbReference type="GO" id="GO:0020037">
    <property type="term" value="F:heme binding"/>
    <property type="evidence" value="ECO:0007669"/>
    <property type="project" value="InterPro"/>
</dbReference>
<dbReference type="GO" id="GO:0004497">
    <property type="term" value="F:monooxygenase activity"/>
    <property type="evidence" value="ECO:0007669"/>
    <property type="project" value="UniProtKB-KW"/>
</dbReference>
<evidence type="ECO:0000256" key="4">
    <source>
        <dbReference type="ARBA" id="ARBA00022617"/>
    </source>
</evidence>
<keyword evidence="4 12" id="KW-0349">Heme</keyword>
<protein>
    <submittedName>
        <fullName evidence="15">Cytochrome P450</fullName>
    </submittedName>
</protein>
<dbReference type="PROSITE" id="PS00086">
    <property type="entry name" value="CYTOCHROME_P450"/>
    <property type="match status" value="1"/>
</dbReference>
<evidence type="ECO:0000256" key="10">
    <source>
        <dbReference type="ARBA" id="ARBA00023033"/>
    </source>
</evidence>
<comment type="similarity">
    <text evidence="3 13">Belongs to the cytochrome P450 family.</text>
</comment>
<keyword evidence="6 12" id="KW-0479">Metal-binding</keyword>
<dbReference type="SUPFAM" id="SSF48264">
    <property type="entry name" value="Cytochrome P450"/>
    <property type="match status" value="1"/>
</dbReference>
<dbReference type="InParanoid" id="A0A194X0K6"/>
<comment type="cofactor">
    <cofactor evidence="1 12">
        <name>heme</name>
        <dbReference type="ChEBI" id="CHEBI:30413"/>
    </cofactor>
</comment>
<dbReference type="GO" id="GO:0016705">
    <property type="term" value="F:oxidoreductase activity, acting on paired donors, with incorporation or reduction of molecular oxygen"/>
    <property type="evidence" value="ECO:0007669"/>
    <property type="project" value="InterPro"/>
</dbReference>
<evidence type="ECO:0000256" key="7">
    <source>
        <dbReference type="ARBA" id="ARBA00022989"/>
    </source>
</evidence>
<dbReference type="KEGG" id="psco:LY89DRAFT_591439"/>
<proteinExistence type="inferred from homology"/>
<evidence type="ECO:0000313" key="16">
    <source>
        <dbReference type="Proteomes" id="UP000070700"/>
    </source>
</evidence>
<feature type="binding site" description="axial binding residue" evidence="12">
    <location>
        <position position="450"/>
    </location>
    <ligand>
        <name>heme</name>
        <dbReference type="ChEBI" id="CHEBI:30413"/>
    </ligand>
    <ligandPart>
        <name>Fe</name>
        <dbReference type="ChEBI" id="CHEBI:18248"/>
    </ligandPart>
</feature>
<evidence type="ECO:0000256" key="11">
    <source>
        <dbReference type="ARBA" id="ARBA00023136"/>
    </source>
</evidence>
<keyword evidence="5 14" id="KW-0812">Transmembrane</keyword>
<sequence length="507" mass="58082">MGIAYDFAARVVPFLAILAFGYAFVLPLYRVYFSPLSRFPGPKLAAATLWYEFYYDVILNGHYTFKIAELHKEYAGPIIRISPFELHIQDPDYYDVLYSNNLPVNKSKFYTSQFDMDHTAFSTLDHKHHRLRRSALNPFFSKQMINRLEPLLQTVVNKLSQRLEEFRGTGTPVEMRAAYSALTIDVITYYCFNESWAHLDAPDFRKDWFDGVHTMLLAGNFMKHYPWLYDVIKALPQRLVCWLIPVFRGVLMYEDRIRTQTERVLAAHYANKNADGDGLDTTIMHAFLKSDLPPEEKTALRIWSEGMSVVGAGSETSANTLATMHFHLLNSPDVLARLQTELKDAFPDKNATIMLSQAEKLPYLTAVINEGLSRLSSGVASRLGRNLPTSSMRYKDWVIPAGTSVGMTPLLINMDPTIFLNPTKFSPERWLTSKSLDKYMVAFSRGTRMCLGLNLAKAELYLTVATIFRRFDNMELFETTSRDVVPKHDHFIPHPEMDSKGIRVVYK</sequence>
<dbReference type="InterPro" id="IPR002401">
    <property type="entry name" value="Cyt_P450_E_grp-I"/>
</dbReference>
<reference evidence="15 16" key="1">
    <citation type="submission" date="2015-10" db="EMBL/GenBank/DDBJ databases">
        <title>Full genome of DAOMC 229536 Phialocephala scopiformis, a fungal endophyte of spruce producing the potent anti-insectan compound rugulosin.</title>
        <authorList>
            <consortium name="DOE Joint Genome Institute"/>
            <person name="Walker A.K."/>
            <person name="Frasz S.L."/>
            <person name="Seifert K.A."/>
            <person name="Miller J.D."/>
            <person name="Mondo S.J."/>
            <person name="Labutti K."/>
            <person name="Lipzen A."/>
            <person name="Dockter R."/>
            <person name="Kennedy M."/>
            <person name="Grigoriev I.V."/>
            <person name="Spatafora J.W."/>
        </authorList>
    </citation>
    <scope>NUCLEOTIDE SEQUENCE [LARGE SCALE GENOMIC DNA]</scope>
    <source>
        <strain evidence="15 16">CBS 120377</strain>
    </source>
</reference>
<evidence type="ECO:0000256" key="13">
    <source>
        <dbReference type="RuleBase" id="RU000461"/>
    </source>
</evidence>
<evidence type="ECO:0000256" key="12">
    <source>
        <dbReference type="PIRSR" id="PIRSR602401-1"/>
    </source>
</evidence>
<dbReference type="EMBL" id="KQ947422">
    <property type="protein sequence ID" value="KUJ13489.1"/>
    <property type="molecule type" value="Genomic_DNA"/>
</dbReference>
<evidence type="ECO:0000256" key="2">
    <source>
        <dbReference type="ARBA" id="ARBA00004167"/>
    </source>
</evidence>
<feature type="transmembrane region" description="Helical" evidence="14">
    <location>
        <begin position="7"/>
        <end position="29"/>
    </location>
</feature>
<keyword evidence="8 13" id="KW-0560">Oxidoreductase</keyword>
<comment type="subcellular location">
    <subcellularLocation>
        <location evidence="2">Membrane</location>
        <topology evidence="2">Single-pass membrane protein</topology>
    </subcellularLocation>
</comment>
<dbReference type="InterPro" id="IPR050121">
    <property type="entry name" value="Cytochrome_P450_monoxygenase"/>
</dbReference>
<dbReference type="FunFam" id="1.10.630.10:FF:000069">
    <property type="entry name" value="Cytochrome P450, putative (Eurofung)"/>
    <property type="match status" value="1"/>
</dbReference>
<dbReference type="OrthoDB" id="3945418at2759"/>
<evidence type="ECO:0000256" key="3">
    <source>
        <dbReference type="ARBA" id="ARBA00010617"/>
    </source>
</evidence>
<dbReference type="PRINTS" id="PR00385">
    <property type="entry name" value="P450"/>
</dbReference>
<keyword evidence="16" id="KW-1185">Reference proteome</keyword>
<dbReference type="RefSeq" id="XP_018067844.1">
    <property type="nucleotide sequence ID" value="XM_018209655.1"/>
</dbReference>
<name>A0A194X0K6_MOLSC</name>
<dbReference type="InterPro" id="IPR017972">
    <property type="entry name" value="Cyt_P450_CS"/>
</dbReference>
<keyword evidence="7 14" id="KW-1133">Transmembrane helix</keyword>
<evidence type="ECO:0000256" key="1">
    <source>
        <dbReference type="ARBA" id="ARBA00001971"/>
    </source>
</evidence>
<evidence type="ECO:0000256" key="5">
    <source>
        <dbReference type="ARBA" id="ARBA00022692"/>
    </source>
</evidence>
<evidence type="ECO:0000256" key="6">
    <source>
        <dbReference type="ARBA" id="ARBA00022723"/>
    </source>
</evidence>
<keyword evidence="10 13" id="KW-0503">Monooxygenase</keyword>
<gene>
    <name evidence="15" type="ORF">LY89DRAFT_591439</name>
</gene>
<dbReference type="Pfam" id="PF00067">
    <property type="entry name" value="p450"/>
    <property type="match status" value="1"/>
</dbReference>
<evidence type="ECO:0000313" key="15">
    <source>
        <dbReference type="EMBL" id="KUJ13489.1"/>
    </source>
</evidence>
<evidence type="ECO:0000256" key="14">
    <source>
        <dbReference type="SAM" id="Phobius"/>
    </source>
</evidence>
<dbReference type="PANTHER" id="PTHR24305:SF157">
    <property type="entry name" value="N-ACETYLTRYPTOPHAN 6-HYDROXYLASE IVOC-RELATED"/>
    <property type="match status" value="1"/>
</dbReference>
<dbReference type="InterPro" id="IPR036396">
    <property type="entry name" value="Cyt_P450_sf"/>
</dbReference>
<dbReference type="Proteomes" id="UP000070700">
    <property type="component" value="Unassembled WGS sequence"/>
</dbReference>
<dbReference type="CDD" id="cd11062">
    <property type="entry name" value="CYP58-like"/>
    <property type="match status" value="1"/>
</dbReference>
<dbReference type="AlphaFoldDB" id="A0A194X0K6"/>